<accession>A0ABV1ECG2</accession>
<dbReference type="GO" id="GO:0016853">
    <property type="term" value="F:isomerase activity"/>
    <property type="evidence" value="ECO:0007669"/>
    <property type="project" value="UniProtKB-KW"/>
</dbReference>
<organism evidence="2 3">
    <name type="scientific">Pseudoflavonifractor intestinihominis</name>
    <dbReference type="NCBI Taxonomy" id="3133171"/>
    <lineage>
        <taxon>Bacteria</taxon>
        <taxon>Bacillati</taxon>
        <taxon>Bacillota</taxon>
        <taxon>Clostridia</taxon>
        <taxon>Eubacteriales</taxon>
        <taxon>Oscillospiraceae</taxon>
        <taxon>Pseudoflavonifractor</taxon>
    </lineage>
</organism>
<evidence type="ECO:0000313" key="3">
    <source>
        <dbReference type="Proteomes" id="UP001464378"/>
    </source>
</evidence>
<dbReference type="InterPro" id="IPR036237">
    <property type="entry name" value="Xyl_isomerase-like_sf"/>
</dbReference>
<dbReference type="RefSeq" id="WP_349232629.1">
    <property type="nucleotide sequence ID" value="NZ_JBBMFK010000038.1"/>
</dbReference>
<proteinExistence type="predicted"/>
<comment type="caution">
    <text evidence="2">The sequence shown here is derived from an EMBL/GenBank/DDBJ whole genome shotgun (WGS) entry which is preliminary data.</text>
</comment>
<dbReference type="SUPFAM" id="SSF51658">
    <property type="entry name" value="Xylose isomerase-like"/>
    <property type="match status" value="1"/>
</dbReference>
<feature type="domain" description="Xylose isomerase-like TIM barrel" evidence="1">
    <location>
        <begin position="29"/>
        <end position="271"/>
    </location>
</feature>
<evidence type="ECO:0000313" key="2">
    <source>
        <dbReference type="EMBL" id="MEQ2444966.1"/>
    </source>
</evidence>
<name>A0ABV1ECG2_9FIRM</name>
<dbReference type="InterPro" id="IPR050312">
    <property type="entry name" value="IolE/XylAMocC-like"/>
</dbReference>
<dbReference type="PANTHER" id="PTHR12110">
    <property type="entry name" value="HYDROXYPYRUVATE ISOMERASE"/>
    <property type="match status" value="1"/>
</dbReference>
<gene>
    <name evidence="2" type="ORF">WMO64_16050</name>
</gene>
<keyword evidence="3" id="KW-1185">Reference proteome</keyword>
<protein>
    <submittedName>
        <fullName evidence="2">Sugar phosphate isomerase/epimerase</fullName>
    </submittedName>
</protein>
<dbReference type="Gene3D" id="3.20.20.150">
    <property type="entry name" value="Divalent-metal-dependent TIM barrel enzymes"/>
    <property type="match status" value="1"/>
</dbReference>
<dbReference type="InterPro" id="IPR013022">
    <property type="entry name" value="Xyl_isomerase-like_TIM-brl"/>
</dbReference>
<reference evidence="2 3" key="1">
    <citation type="submission" date="2024-03" db="EMBL/GenBank/DDBJ databases">
        <title>Human intestinal bacterial collection.</title>
        <authorList>
            <person name="Pauvert C."/>
            <person name="Hitch T.C.A."/>
            <person name="Clavel T."/>
        </authorList>
    </citation>
    <scope>NUCLEOTIDE SEQUENCE [LARGE SCALE GENOMIC DNA]</scope>
    <source>
        <strain evidence="2 3">CLA-AP-H29</strain>
    </source>
</reference>
<dbReference type="EMBL" id="JBBMFK010000038">
    <property type="protein sequence ID" value="MEQ2444966.1"/>
    <property type="molecule type" value="Genomic_DNA"/>
</dbReference>
<keyword evidence="2" id="KW-0413">Isomerase</keyword>
<dbReference type="PANTHER" id="PTHR12110:SF41">
    <property type="entry name" value="INOSOSE DEHYDRATASE"/>
    <property type="match status" value="1"/>
</dbReference>
<evidence type="ECO:0000259" key="1">
    <source>
        <dbReference type="Pfam" id="PF01261"/>
    </source>
</evidence>
<dbReference type="Pfam" id="PF01261">
    <property type="entry name" value="AP_endonuc_2"/>
    <property type="match status" value="1"/>
</dbReference>
<sequence>MIVKAVQQIMLGKITRTEKETFATLETIKFAGYDGIELNGFMIRPTGILVRALTAAAGMPAGRGGAYDWAALTREAGLKVVSLHEDLGTLKADPEAVAQRAAELGTDKVVVTGMYRFDYTDRTALAGLCADLNRCGARLHAAGMELLYHNHNVELCRISEGGERAYEYILRETDPEAVGFEFDSYWFTEAGADAGEWMEQLGGRMRLWHINDRGSRQRGPSITPILKSDSMELGCGNMNLDRLTQQAKANGIQAVVLESHRNHVEHSAIKSIQCSAAYLNQNF</sequence>
<dbReference type="Proteomes" id="UP001464378">
    <property type="component" value="Unassembled WGS sequence"/>
</dbReference>